<keyword evidence="9" id="KW-0547">Nucleotide-binding</keyword>
<keyword evidence="10" id="KW-0106">Calcium</keyword>
<dbReference type="SUPFAM" id="SSF51445">
    <property type="entry name" value="(Trans)glycosidases"/>
    <property type="match status" value="1"/>
</dbReference>
<comment type="similarity">
    <text evidence="3">Belongs to the aminoglycoside phosphotransferase family.</text>
</comment>
<dbReference type="Gene3D" id="2.60.40.1180">
    <property type="entry name" value="Golgi alpha-mannosidase II"/>
    <property type="match status" value="1"/>
</dbReference>
<dbReference type="AlphaFoldDB" id="A0A1H1VBT4"/>
<dbReference type="InterPro" id="IPR040999">
    <property type="entry name" value="Mak_N_cap"/>
</dbReference>
<dbReference type="GO" id="GO:0046872">
    <property type="term" value="F:metal ion binding"/>
    <property type="evidence" value="ECO:0007669"/>
    <property type="project" value="UniProtKB-KW"/>
</dbReference>
<comment type="catalytic activity">
    <reaction evidence="15">
        <text>D-maltose + ATP = alpha-maltose 1-phosphate + ADP + H(+)</text>
        <dbReference type="Rhea" id="RHEA:31915"/>
        <dbReference type="ChEBI" id="CHEBI:15378"/>
        <dbReference type="ChEBI" id="CHEBI:17306"/>
        <dbReference type="ChEBI" id="CHEBI:30616"/>
        <dbReference type="ChEBI" id="CHEBI:63576"/>
        <dbReference type="ChEBI" id="CHEBI:456216"/>
        <dbReference type="EC" id="2.7.1.175"/>
    </reaction>
</comment>
<dbReference type="NCBIfam" id="TIGR02457">
    <property type="entry name" value="TreS_Cterm"/>
    <property type="match status" value="1"/>
</dbReference>
<dbReference type="PANTHER" id="PTHR10357:SF219">
    <property type="entry name" value="MALTOSE ALPHA-D-GLUCOSYLTRANSFERASE"/>
    <property type="match status" value="1"/>
</dbReference>
<keyword evidence="8" id="KW-0479">Metal-binding</keyword>
<dbReference type="NCBIfam" id="TIGR02456">
    <property type="entry name" value="treS_nterm"/>
    <property type="match status" value="1"/>
</dbReference>
<proteinExistence type="inferred from homology"/>
<dbReference type="GO" id="GO:0016740">
    <property type="term" value="F:transferase activity"/>
    <property type="evidence" value="ECO:0007669"/>
    <property type="project" value="UniProtKB-KW"/>
</dbReference>
<dbReference type="PANTHER" id="PTHR10357">
    <property type="entry name" value="ALPHA-AMYLASE FAMILY MEMBER"/>
    <property type="match status" value="1"/>
</dbReference>
<evidence type="ECO:0000256" key="4">
    <source>
        <dbReference type="ARBA" id="ARBA00011962"/>
    </source>
</evidence>
<gene>
    <name evidence="17" type="ORF">SAMN05216421_2263</name>
</gene>
<dbReference type="InterPro" id="IPR006047">
    <property type="entry name" value="GH13_cat_dom"/>
</dbReference>
<dbReference type="Gene3D" id="3.90.1200.10">
    <property type="match status" value="1"/>
</dbReference>
<dbReference type="InterPro" id="IPR017853">
    <property type="entry name" value="GH"/>
</dbReference>
<evidence type="ECO:0000259" key="16">
    <source>
        <dbReference type="SMART" id="SM00642"/>
    </source>
</evidence>
<dbReference type="InterPro" id="IPR002575">
    <property type="entry name" value="Aminoglycoside_PTrfase"/>
</dbReference>
<dbReference type="InterPro" id="IPR032091">
    <property type="entry name" value="Malt_amylase-like_C"/>
</dbReference>
<evidence type="ECO:0000256" key="8">
    <source>
        <dbReference type="ARBA" id="ARBA00022723"/>
    </source>
</evidence>
<dbReference type="EC" id="2.7.1.175" evidence="4"/>
<evidence type="ECO:0000313" key="17">
    <source>
        <dbReference type="EMBL" id="SDS82232.1"/>
    </source>
</evidence>
<dbReference type="GO" id="GO:0005975">
    <property type="term" value="P:carbohydrate metabolic process"/>
    <property type="evidence" value="ECO:0007669"/>
    <property type="project" value="InterPro"/>
</dbReference>
<organism evidence="17 18">
    <name type="scientific">Halopseudomonas xinjiangensis</name>
    <dbReference type="NCBI Taxonomy" id="487184"/>
    <lineage>
        <taxon>Bacteria</taxon>
        <taxon>Pseudomonadati</taxon>
        <taxon>Pseudomonadota</taxon>
        <taxon>Gammaproteobacteria</taxon>
        <taxon>Pseudomonadales</taxon>
        <taxon>Pseudomonadaceae</taxon>
        <taxon>Halopseudomonas</taxon>
    </lineage>
</organism>
<keyword evidence="18" id="KW-1185">Reference proteome</keyword>
<dbReference type="FunFam" id="3.20.20.80:FF:000055">
    <property type="entry name" value="Trehalose synthase"/>
    <property type="match status" value="1"/>
</dbReference>
<dbReference type="CDD" id="cd11334">
    <property type="entry name" value="AmyAc_TreS"/>
    <property type="match status" value="1"/>
</dbReference>
<dbReference type="Pfam" id="PF01636">
    <property type="entry name" value="APH"/>
    <property type="match status" value="1"/>
</dbReference>
<evidence type="ECO:0000256" key="7">
    <source>
        <dbReference type="ARBA" id="ARBA00022679"/>
    </source>
</evidence>
<keyword evidence="7 17" id="KW-0808">Transferase</keyword>
<sequence>MAKTNKTRSKAFIDDPLWYKDAVIYQVHVKSFFDSNNDGIGDFAGLIQKLDYIAGLGVNTIWLLPFFPSPRRDDGYDIADYRNVHSDYGKMADAKRFIAEAHKRGLRVICELVINHTSDQHPWFQRARRAKPGSAARNYYVWSDSDEAYSGTRIIFLDTEKSNWTWDPVAGQYYWHRFYSHQPDLNFDNPQVMKEVLSVMRFWLDLGIDGLRLDAIPYLIEREGTNNENLPETHDVLKAIRAELDRVYPDRMLLAEANQWPEDTQLYFGGDENGLGNECHMAFHFPLMPRMYMAIAQEDRFPITDILRQTPDIPSNCQWAIFLRNHDELTLEMVTDKERDYLWNYYASDRRARINLGIRRRLAPLVERDRRRIELLNSLLLSMPGTPTLYYGDELGMGDNIFLGDRDGVRTPMQWSQDRNGGFSRADPASLVLPPIQDPLYGYQTINVEAAEKDPHSLLNWTRRMLTVRKQFKAFGRGTLKMLAPANRRILAYVREFTDEEGRTDSILCVANVSRAAQAVELDMSNYVGKVPVEMVGGSAFPPIGSLSYLLTLPPYGFYWFYLAEEERMPSWHLEPPQRMPEMATLVIKRRLNEVLEGECSKVLERETLATWLPKRRWFGGHEQAKARVVYGVPFDDKTHQCLLSEIEVETASGKALYQLPFGLVEEDNASVLSEQLAMARIRRGPRVGFLTDAFAVESFVRNVVTHMQGGKDLAGPAGTLQFRSFPGLKEIELGDEPEITYLSAEQSNSSVVVGGSTVLKLIRHVRPGVHPELEMSSFLTEHGFAYCAQMLGQMTRVDDSGEPHALMVLQRFVNNQGDAWQWTQSTLERAIRDQLAGGMSQLENQFTALSELEDFSTQLGMRLGEMHAVLASDSDNPDFAPQVTDAAQATAWSESIRGQVEQALDALEQPTKAFDEETAELAKVLLKRRKPLLKALDGLAQRVVGGLRIRVHGDLHLGQVLVVQGDAYLIDFEGEPSRPLDERRALHSPYKDVTGVLRSFDYAVAMGLRDAQSTDTTPEADTIRMQTVSAYREGATRAFLDAYAKAAADVPHQWQSEEGEQAALLLFSLEKAAYEILYEAEHRPTWLSVPLRGLAELAEQLLEGTLQ</sequence>
<dbReference type="SMART" id="SM00642">
    <property type="entry name" value="Aamy"/>
    <property type="match status" value="1"/>
</dbReference>
<dbReference type="EMBL" id="LT629736">
    <property type="protein sequence ID" value="SDS82232.1"/>
    <property type="molecule type" value="Genomic_DNA"/>
</dbReference>
<keyword evidence="11" id="KW-0067">ATP-binding</keyword>
<dbReference type="STRING" id="487184.SAMN05216421_2263"/>
<dbReference type="Pfam" id="PF00128">
    <property type="entry name" value="Alpha-amylase"/>
    <property type="match status" value="2"/>
</dbReference>
<evidence type="ECO:0000256" key="1">
    <source>
        <dbReference type="ARBA" id="ARBA00001595"/>
    </source>
</evidence>
<keyword evidence="12" id="KW-0413">Isomerase</keyword>
<evidence type="ECO:0000256" key="14">
    <source>
        <dbReference type="ARBA" id="ARBA00031378"/>
    </source>
</evidence>
<comment type="catalytic activity">
    <reaction evidence="1">
        <text>D-maltose = alpha,alpha-trehalose</text>
        <dbReference type="Rhea" id="RHEA:15145"/>
        <dbReference type="ChEBI" id="CHEBI:16551"/>
        <dbReference type="ChEBI" id="CHEBI:17306"/>
        <dbReference type="EC" id="5.4.99.16"/>
    </reaction>
</comment>
<dbReference type="GO" id="GO:0047471">
    <property type="term" value="F:maltose alpha-D-glucosyltransferase activity"/>
    <property type="evidence" value="ECO:0007669"/>
    <property type="project" value="UniProtKB-EC"/>
</dbReference>
<feature type="domain" description="Glycosyl hydrolase family 13 catalytic" evidence="16">
    <location>
        <begin position="26"/>
        <end position="425"/>
    </location>
</feature>
<evidence type="ECO:0000256" key="5">
    <source>
        <dbReference type="ARBA" id="ARBA00012619"/>
    </source>
</evidence>
<reference evidence="18" key="1">
    <citation type="submission" date="2016-10" db="EMBL/GenBank/DDBJ databases">
        <authorList>
            <person name="Varghese N."/>
            <person name="Submissions S."/>
        </authorList>
    </citation>
    <scope>NUCLEOTIDE SEQUENCE [LARGE SCALE GENOMIC DNA]</scope>
    <source>
        <strain evidence="18">NRRL B-51270</strain>
    </source>
</reference>
<protein>
    <recommendedName>
        <fullName evidence="6">Maltokinase</fullName>
        <ecNumber evidence="4">2.7.1.175</ecNumber>
        <ecNumber evidence="5">5.4.99.16</ecNumber>
    </recommendedName>
    <alternativeName>
        <fullName evidence="14">Maltose alpha-D-glucosyltransferase</fullName>
    </alternativeName>
    <alternativeName>
        <fullName evidence="13">Maltose-1-phosphate synthase</fullName>
    </alternativeName>
</protein>
<dbReference type="Proteomes" id="UP000243207">
    <property type="component" value="Chromosome I"/>
</dbReference>
<evidence type="ECO:0000256" key="13">
    <source>
        <dbReference type="ARBA" id="ARBA00031251"/>
    </source>
</evidence>
<evidence type="ECO:0000313" key="18">
    <source>
        <dbReference type="Proteomes" id="UP000243207"/>
    </source>
</evidence>
<comment type="similarity">
    <text evidence="2">Belongs to the glycosyl hydrolase 13 family. TreS subfamily.</text>
</comment>
<evidence type="ECO:0000256" key="6">
    <source>
        <dbReference type="ARBA" id="ARBA00013882"/>
    </source>
</evidence>
<dbReference type="Pfam" id="PF16657">
    <property type="entry name" value="Malt_amylase_C"/>
    <property type="match status" value="1"/>
</dbReference>
<evidence type="ECO:0000256" key="11">
    <source>
        <dbReference type="ARBA" id="ARBA00022840"/>
    </source>
</evidence>
<dbReference type="InterPro" id="IPR012811">
    <property type="entry name" value="TreS_maltokin_C_dom"/>
</dbReference>
<dbReference type="Gene3D" id="3.90.400.10">
    <property type="entry name" value="Oligo-1,6-glucosidase, Domain 2"/>
    <property type="match status" value="1"/>
</dbReference>
<accession>A0A1H1VBT4</accession>
<dbReference type="Pfam" id="PF18085">
    <property type="entry name" value="Mak_N_cap"/>
    <property type="match status" value="1"/>
</dbReference>
<evidence type="ECO:0000256" key="3">
    <source>
        <dbReference type="ARBA" id="ARBA00006219"/>
    </source>
</evidence>
<evidence type="ECO:0000256" key="10">
    <source>
        <dbReference type="ARBA" id="ARBA00022837"/>
    </source>
</evidence>
<dbReference type="OrthoDB" id="9805159at2"/>
<evidence type="ECO:0000256" key="2">
    <source>
        <dbReference type="ARBA" id="ARBA00005496"/>
    </source>
</evidence>
<dbReference type="InterPro" id="IPR045857">
    <property type="entry name" value="O16G_dom_2"/>
</dbReference>
<dbReference type="SUPFAM" id="SSF51011">
    <property type="entry name" value="Glycosyl hydrolase domain"/>
    <property type="match status" value="1"/>
</dbReference>
<dbReference type="InterPro" id="IPR013780">
    <property type="entry name" value="Glyco_hydro_b"/>
</dbReference>
<dbReference type="EC" id="5.4.99.16" evidence="5"/>
<dbReference type="GO" id="GO:0005524">
    <property type="term" value="F:ATP binding"/>
    <property type="evidence" value="ECO:0007669"/>
    <property type="project" value="UniProtKB-KW"/>
</dbReference>
<dbReference type="Gene3D" id="3.20.20.80">
    <property type="entry name" value="Glycosidases"/>
    <property type="match status" value="1"/>
</dbReference>
<dbReference type="InterPro" id="IPR012810">
    <property type="entry name" value="TreS/a-amylase_N"/>
</dbReference>
<dbReference type="InterPro" id="IPR011009">
    <property type="entry name" value="Kinase-like_dom_sf"/>
</dbReference>
<evidence type="ECO:0000256" key="12">
    <source>
        <dbReference type="ARBA" id="ARBA00023235"/>
    </source>
</evidence>
<name>A0A1H1VBT4_9GAMM</name>
<evidence type="ECO:0000256" key="9">
    <source>
        <dbReference type="ARBA" id="ARBA00022741"/>
    </source>
</evidence>
<evidence type="ECO:0000256" key="15">
    <source>
        <dbReference type="ARBA" id="ARBA00049067"/>
    </source>
</evidence>
<dbReference type="SUPFAM" id="SSF56112">
    <property type="entry name" value="Protein kinase-like (PK-like)"/>
    <property type="match status" value="1"/>
</dbReference>
<dbReference type="RefSeq" id="WP_093394660.1">
    <property type="nucleotide sequence ID" value="NZ_LT629736.1"/>
</dbReference>